<feature type="transmembrane region" description="Helical" evidence="8">
    <location>
        <begin position="395"/>
        <end position="417"/>
    </location>
</feature>
<comment type="subcellular location">
    <subcellularLocation>
        <location evidence="1">Cell membrane</location>
        <topology evidence="1">Multi-pass membrane protein</topology>
    </subcellularLocation>
</comment>
<feature type="transmembrane region" description="Helical" evidence="8">
    <location>
        <begin position="529"/>
        <end position="548"/>
    </location>
</feature>
<evidence type="ECO:0000256" key="8">
    <source>
        <dbReference type="SAM" id="Phobius"/>
    </source>
</evidence>
<dbReference type="InterPro" id="IPR011701">
    <property type="entry name" value="MFS"/>
</dbReference>
<dbReference type="InterPro" id="IPR036259">
    <property type="entry name" value="MFS_trans_sf"/>
</dbReference>
<keyword evidence="2" id="KW-0813">Transport</keyword>
<dbReference type="InterPro" id="IPR020846">
    <property type="entry name" value="MFS_dom"/>
</dbReference>
<evidence type="ECO:0000256" key="7">
    <source>
        <dbReference type="SAM" id="MobiDB-lite"/>
    </source>
</evidence>
<feature type="transmembrane region" description="Helical" evidence="8">
    <location>
        <begin position="165"/>
        <end position="186"/>
    </location>
</feature>
<dbReference type="PANTHER" id="PTHR23501:SF198">
    <property type="entry name" value="AZOLE RESISTANCE PROTEIN 1-RELATED"/>
    <property type="match status" value="1"/>
</dbReference>
<gene>
    <name evidence="10" type="ORF">HK105_205517</name>
</gene>
<feature type="transmembrane region" description="Helical" evidence="8">
    <location>
        <begin position="73"/>
        <end position="97"/>
    </location>
</feature>
<feature type="compositionally biased region" description="Low complexity" evidence="7">
    <location>
        <begin position="16"/>
        <end position="28"/>
    </location>
</feature>
<dbReference type="InterPro" id="IPR004638">
    <property type="entry name" value="EmrB-like"/>
</dbReference>
<accession>A0ABR4N5Z3</accession>
<organism evidence="10 11">
    <name type="scientific">Polyrhizophydium stewartii</name>
    <dbReference type="NCBI Taxonomy" id="2732419"/>
    <lineage>
        <taxon>Eukaryota</taxon>
        <taxon>Fungi</taxon>
        <taxon>Fungi incertae sedis</taxon>
        <taxon>Chytridiomycota</taxon>
        <taxon>Chytridiomycota incertae sedis</taxon>
        <taxon>Chytridiomycetes</taxon>
        <taxon>Rhizophydiales</taxon>
        <taxon>Rhizophydiales incertae sedis</taxon>
        <taxon>Polyrhizophydium</taxon>
    </lineage>
</organism>
<keyword evidence="11" id="KW-1185">Reference proteome</keyword>
<feature type="region of interest" description="Disordered" evidence="7">
    <location>
        <begin position="1"/>
        <end position="55"/>
    </location>
</feature>
<feature type="transmembrane region" description="Helical" evidence="8">
    <location>
        <begin position="232"/>
        <end position="251"/>
    </location>
</feature>
<feature type="transmembrane region" description="Helical" evidence="8">
    <location>
        <begin position="141"/>
        <end position="159"/>
    </location>
</feature>
<evidence type="ECO:0000313" key="10">
    <source>
        <dbReference type="EMBL" id="KAL2914973.1"/>
    </source>
</evidence>
<protein>
    <recommendedName>
        <fullName evidence="9">Major facilitator superfamily (MFS) profile domain-containing protein</fullName>
    </recommendedName>
</protein>
<keyword evidence="5 8" id="KW-1133">Transmembrane helix</keyword>
<evidence type="ECO:0000313" key="11">
    <source>
        <dbReference type="Proteomes" id="UP001527925"/>
    </source>
</evidence>
<keyword evidence="6 8" id="KW-0472">Membrane</keyword>
<feature type="transmembrane region" description="Helical" evidence="8">
    <location>
        <begin position="295"/>
        <end position="314"/>
    </location>
</feature>
<feature type="transmembrane region" description="Helical" evidence="8">
    <location>
        <begin position="459"/>
        <end position="485"/>
    </location>
</feature>
<dbReference type="PRINTS" id="PR01036">
    <property type="entry name" value="TCRTETB"/>
</dbReference>
<dbReference type="EMBL" id="JADGIZ020000028">
    <property type="protein sequence ID" value="KAL2914973.1"/>
    <property type="molecule type" value="Genomic_DNA"/>
</dbReference>
<feature type="transmembrane region" description="Helical" evidence="8">
    <location>
        <begin position="429"/>
        <end position="447"/>
    </location>
</feature>
<evidence type="ECO:0000256" key="5">
    <source>
        <dbReference type="ARBA" id="ARBA00022989"/>
    </source>
</evidence>
<name>A0ABR4N5Z3_9FUNG</name>
<dbReference type="PANTHER" id="PTHR23501">
    <property type="entry name" value="MAJOR FACILITATOR SUPERFAMILY"/>
    <property type="match status" value="1"/>
</dbReference>
<evidence type="ECO:0000256" key="6">
    <source>
        <dbReference type="ARBA" id="ARBA00023136"/>
    </source>
</evidence>
<evidence type="ECO:0000256" key="1">
    <source>
        <dbReference type="ARBA" id="ARBA00004651"/>
    </source>
</evidence>
<evidence type="ECO:0000256" key="3">
    <source>
        <dbReference type="ARBA" id="ARBA00022475"/>
    </source>
</evidence>
<evidence type="ECO:0000259" key="9">
    <source>
        <dbReference type="PROSITE" id="PS50850"/>
    </source>
</evidence>
<feature type="transmembrane region" description="Helical" evidence="8">
    <location>
        <begin position="367"/>
        <end position="388"/>
    </location>
</feature>
<feature type="compositionally biased region" description="Basic and acidic residues" evidence="7">
    <location>
        <begin position="34"/>
        <end position="48"/>
    </location>
</feature>
<feature type="transmembrane region" description="Helical" evidence="8">
    <location>
        <begin position="263"/>
        <end position="283"/>
    </location>
</feature>
<feature type="domain" description="Major facilitator superfamily (MFS) profile" evidence="9">
    <location>
        <begin position="75"/>
        <end position="553"/>
    </location>
</feature>
<sequence>MRPPSSPQTPRPPGAPAAAAAALDPAAPADDDDGARKPVAVEDGKDTEAAAPGDPDFDRTTYVRIPLSRVEFVSVYIGLALAIFLASLDQTIVSTAIPAIVKDFQALDQIAWIGTSYLLTSTSFSPLYGKFADTFGRKATFLFAVAVFEIGSLICGVATSMNILIFGRAIAGVGGGGVISLVLIIISDIVSFRDRGKYQGVIGAVFGLSSVLGPLLGGAFTDGLSWRWCFYINLPIGGITMVVIFFLLRLPREEASTFEKFKRIDFLGTALIIAAVICMLIPLQFGGNQWAWSDWRTIIMIIASAVIFVAFFLVEAFVSVEPVLPPSMYENRSVYAILFIAFTLGASFFGLVYFLPTYFQIVNGDSATSAGLSTIPFVGGLIVMSIGSGIIVSRWFYFTPFFFVGSVVLTVGALLMSTMTQYSTRAQQVGYQLIAGLGVGSMIQMRTIGIQASVTPENIAVATAAATFFQSLGGSIGVAIVGTVFQNVLANELGPKFSVLVSRDPSAVRTLPEPSRTFVLDGFSKAFNISYKTTAPLAGLIFIAALFVKQARGVARPKATVIAE</sequence>
<dbReference type="Gene3D" id="1.20.1250.20">
    <property type="entry name" value="MFS general substrate transporter like domains"/>
    <property type="match status" value="1"/>
</dbReference>
<evidence type="ECO:0000256" key="2">
    <source>
        <dbReference type="ARBA" id="ARBA00022448"/>
    </source>
</evidence>
<dbReference type="Pfam" id="PF07690">
    <property type="entry name" value="MFS_1"/>
    <property type="match status" value="1"/>
</dbReference>
<proteinExistence type="predicted"/>
<comment type="caution">
    <text evidence="10">The sequence shown here is derived from an EMBL/GenBank/DDBJ whole genome shotgun (WGS) entry which is preliminary data.</text>
</comment>
<keyword evidence="3" id="KW-1003">Cell membrane</keyword>
<keyword evidence="4 8" id="KW-0812">Transmembrane</keyword>
<feature type="compositionally biased region" description="Pro residues" evidence="7">
    <location>
        <begin position="1"/>
        <end position="15"/>
    </location>
</feature>
<dbReference type="Proteomes" id="UP001527925">
    <property type="component" value="Unassembled WGS sequence"/>
</dbReference>
<reference evidence="10 11" key="1">
    <citation type="submission" date="2023-09" db="EMBL/GenBank/DDBJ databases">
        <title>Pangenome analysis of Batrachochytrium dendrobatidis and related Chytrids.</title>
        <authorList>
            <person name="Yacoub M.N."/>
            <person name="Stajich J.E."/>
            <person name="James T.Y."/>
        </authorList>
    </citation>
    <scope>NUCLEOTIDE SEQUENCE [LARGE SCALE GENOMIC DNA]</scope>
    <source>
        <strain evidence="10 11">JEL0888</strain>
    </source>
</reference>
<dbReference type="NCBIfam" id="TIGR00711">
    <property type="entry name" value="efflux_EmrB"/>
    <property type="match status" value="1"/>
</dbReference>
<dbReference type="Gene3D" id="1.20.1720.10">
    <property type="entry name" value="Multidrug resistance protein D"/>
    <property type="match status" value="1"/>
</dbReference>
<dbReference type="CDD" id="cd17502">
    <property type="entry name" value="MFS_Azr1_MDR_like"/>
    <property type="match status" value="1"/>
</dbReference>
<evidence type="ECO:0000256" key="4">
    <source>
        <dbReference type="ARBA" id="ARBA00022692"/>
    </source>
</evidence>
<dbReference type="SUPFAM" id="SSF103473">
    <property type="entry name" value="MFS general substrate transporter"/>
    <property type="match status" value="1"/>
</dbReference>
<dbReference type="PROSITE" id="PS50850">
    <property type="entry name" value="MFS"/>
    <property type="match status" value="1"/>
</dbReference>
<feature type="transmembrane region" description="Helical" evidence="8">
    <location>
        <begin position="334"/>
        <end position="355"/>
    </location>
</feature>
<feature type="transmembrane region" description="Helical" evidence="8">
    <location>
        <begin position="109"/>
        <end position="129"/>
    </location>
</feature>
<feature type="transmembrane region" description="Helical" evidence="8">
    <location>
        <begin position="198"/>
        <end position="220"/>
    </location>
</feature>